<feature type="coiled-coil region" evidence="1">
    <location>
        <begin position="35"/>
        <end position="69"/>
    </location>
</feature>
<dbReference type="RefSeq" id="XP_067822121.1">
    <property type="nucleotide sequence ID" value="XM_067962377.1"/>
</dbReference>
<dbReference type="OrthoDB" id="103413at2759"/>
<keyword evidence="3" id="KW-1185">Reference proteome</keyword>
<dbReference type="AlphaFoldDB" id="A0A976IIX1"/>
<evidence type="ECO:0000313" key="3">
    <source>
        <dbReference type="Proteomes" id="UP000294530"/>
    </source>
</evidence>
<evidence type="ECO:0000256" key="1">
    <source>
        <dbReference type="SAM" id="Coils"/>
    </source>
</evidence>
<organism evidence="2 3">
    <name type="scientific">Bremia lactucae</name>
    <name type="common">Lettuce downy mildew</name>
    <dbReference type="NCBI Taxonomy" id="4779"/>
    <lineage>
        <taxon>Eukaryota</taxon>
        <taxon>Sar</taxon>
        <taxon>Stramenopiles</taxon>
        <taxon>Oomycota</taxon>
        <taxon>Peronosporomycetes</taxon>
        <taxon>Peronosporales</taxon>
        <taxon>Peronosporaceae</taxon>
        <taxon>Bremia</taxon>
    </lineage>
</organism>
<gene>
    <name evidence="2" type="ORF">CCR75_004291</name>
</gene>
<name>A0A976IIX1_BRELC</name>
<accession>A0A976IIX1</accession>
<dbReference type="Proteomes" id="UP000294530">
    <property type="component" value="Unassembled WGS sequence"/>
</dbReference>
<keyword evidence="1" id="KW-0175">Coiled coil</keyword>
<evidence type="ECO:0000313" key="2">
    <source>
        <dbReference type="EMBL" id="TDH72622.1"/>
    </source>
</evidence>
<protein>
    <submittedName>
        <fullName evidence="2">Uncharacterized protein</fullName>
    </submittedName>
</protein>
<dbReference type="EMBL" id="SHOA02000012">
    <property type="protein sequence ID" value="TDH72622.1"/>
    <property type="molecule type" value="Genomic_DNA"/>
</dbReference>
<reference evidence="2 3" key="1">
    <citation type="journal article" date="2021" name="Genome Biol.">
        <title>AFLAP: assembly-free linkage analysis pipeline using k-mers from genome sequencing data.</title>
        <authorList>
            <person name="Fletcher K."/>
            <person name="Zhang L."/>
            <person name="Gil J."/>
            <person name="Han R."/>
            <person name="Cavanaugh K."/>
            <person name="Michelmore R."/>
        </authorList>
    </citation>
    <scope>NUCLEOTIDE SEQUENCE [LARGE SCALE GENOMIC DNA]</scope>
    <source>
        <strain evidence="2 3">SF5</strain>
    </source>
</reference>
<dbReference type="KEGG" id="blac:94348048"/>
<dbReference type="GeneID" id="94348048"/>
<proteinExistence type="predicted"/>
<comment type="caution">
    <text evidence="2">The sequence shown here is derived from an EMBL/GenBank/DDBJ whole genome shotgun (WGS) entry which is preliminary data.</text>
</comment>
<sequence>MEHRDRKRKALEISESPKFVSETINELTTVLVASDAILRMEISELRDEVSKLEKKLTEKEEECVRLESEVAFFHPDAIIERIRTKLWYHGDLTMLRRVIELRPRMLRSAETRGDRSLYLCDTPTKKSKQTVNGARVLDFSPCNEKDKSTAHSSPAVGLDDVIDHGAAEDKDHEDEVGVTQKEDNELAAVSPAPDAGVQVHSTPQDGVATEINHANMNDDGREVAGIVSQQENTELAIVLRAPELDVQVNLSAEEMIIMESSVAASAPVSQATDDTLIEANCSFGDTVNENRKTSFYHRSIFARDVR</sequence>